<name>A0ABD2KDB6_HETSC</name>
<organism evidence="2 3">
    <name type="scientific">Heterodera schachtii</name>
    <name type="common">Sugarbeet cyst nematode worm</name>
    <name type="synonym">Tylenchus schachtii</name>
    <dbReference type="NCBI Taxonomy" id="97005"/>
    <lineage>
        <taxon>Eukaryota</taxon>
        <taxon>Metazoa</taxon>
        <taxon>Ecdysozoa</taxon>
        <taxon>Nematoda</taxon>
        <taxon>Chromadorea</taxon>
        <taxon>Rhabditida</taxon>
        <taxon>Tylenchina</taxon>
        <taxon>Tylenchomorpha</taxon>
        <taxon>Tylenchoidea</taxon>
        <taxon>Heteroderidae</taxon>
        <taxon>Heteroderinae</taxon>
        <taxon>Heterodera</taxon>
    </lineage>
</organism>
<protein>
    <submittedName>
        <fullName evidence="2">Uncharacterized protein</fullName>
    </submittedName>
</protein>
<reference evidence="2 3" key="1">
    <citation type="submission" date="2024-10" db="EMBL/GenBank/DDBJ databases">
        <authorList>
            <person name="Kim D."/>
        </authorList>
    </citation>
    <scope>NUCLEOTIDE SEQUENCE [LARGE SCALE GENOMIC DNA]</scope>
    <source>
        <strain evidence="2">Taebaek</strain>
    </source>
</reference>
<feature type="region of interest" description="Disordered" evidence="1">
    <location>
        <begin position="260"/>
        <end position="280"/>
    </location>
</feature>
<feature type="compositionally biased region" description="Polar residues" evidence="1">
    <location>
        <begin position="497"/>
        <end position="510"/>
    </location>
</feature>
<comment type="caution">
    <text evidence="2">The sequence shown here is derived from an EMBL/GenBank/DDBJ whole genome shotgun (WGS) entry which is preliminary data.</text>
</comment>
<dbReference type="EMBL" id="JBICCN010000027">
    <property type="protein sequence ID" value="KAL3100935.1"/>
    <property type="molecule type" value="Genomic_DNA"/>
</dbReference>
<sequence length="510" mass="55159">MIDFKREYNGRLGYTLVEDDSSLLGGITFRSIVSGDKLPLLRDSPPESHVEPVAQLLRSPRDLMDNITNPADNNILDNTNGFALAPYTEQRRAPSGVLAQQTMQRFGNAYFMGNSNNSTNNTTTSSAYSLATIGTNTTTYSGGAGNGGGGTLVTNATGTTGGRRKDVYTDGILLDCDTNRILSGGGGVDFRSANAPPLKTDEFERRDTQHQSFPATNNGRIVPSKKSGKKNMRKERGTTINVKELAGYFGDRGLDEILREFQPNQPNTGRTAPKKEKNGTDANAVVVVAAAGDASAAVPVPPPEQKPQQQQQPEITADNNEPSTKKGKQTKMHVSSTAHRRTLTKQQRRRQQQQQLATQSRGSSAEEVEVAIELDREGGGGGGGVADVKPDQNTDPTLNAETVAEAAASEVRNSLEKTKKPLLERIPSNVLRQLREKKAWHCPFTICNPFMNTGATAAVDRENVMKGPVEPWLERSDAFPLPAQLLQQHGPRVPMPMSTNGDNVNVPTTL</sequence>
<evidence type="ECO:0000256" key="1">
    <source>
        <dbReference type="SAM" id="MobiDB-lite"/>
    </source>
</evidence>
<gene>
    <name evidence="2" type="ORF">niasHS_001395</name>
</gene>
<evidence type="ECO:0000313" key="2">
    <source>
        <dbReference type="EMBL" id="KAL3100935.1"/>
    </source>
</evidence>
<feature type="region of interest" description="Disordered" evidence="1">
    <location>
        <begin position="375"/>
        <end position="394"/>
    </location>
</feature>
<accession>A0ABD2KDB6</accession>
<evidence type="ECO:0000313" key="3">
    <source>
        <dbReference type="Proteomes" id="UP001620645"/>
    </source>
</evidence>
<feature type="region of interest" description="Disordered" evidence="1">
    <location>
        <begin position="490"/>
        <end position="510"/>
    </location>
</feature>
<feature type="region of interest" description="Disordered" evidence="1">
    <location>
        <begin position="294"/>
        <end position="367"/>
    </location>
</feature>
<feature type="compositionally biased region" description="Polar residues" evidence="1">
    <location>
        <begin position="210"/>
        <end position="219"/>
    </location>
</feature>
<feature type="compositionally biased region" description="Basic residues" evidence="1">
    <location>
        <begin position="338"/>
        <end position="351"/>
    </location>
</feature>
<proteinExistence type="predicted"/>
<dbReference type="AlphaFoldDB" id="A0ABD2KDB6"/>
<keyword evidence="3" id="KW-1185">Reference proteome</keyword>
<dbReference type="Proteomes" id="UP001620645">
    <property type="component" value="Unassembled WGS sequence"/>
</dbReference>
<feature type="region of interest" description="Disordered" evidence="1">
    <location>
        <begin position="205"/>
        <end position="234"/>
    </location>
</feature>